<dbReference type="PIRSF" id="PIRSF016557">
    <property type="entry name" value="Caps_synth_CpsB"/>
    <property type="match status" value="1"/>
</dbReference>
<dbReference type="InterPro" id="IPR016195">
    <property type="entry name" value="Pol/histidinol_Pase-like"/>
</dbReference>
<keyword evidence="4" id="KW-0904">Protein phosphatase</keyword>
<dbReference type="Gene3D" id="3.20.20.140">
    <property type="entry name" value="Metal-dependent hydrolases"/>
    <property type="match status" value="1"/>
</dbReference>
<dbReference type="GO" id="GO:0030145">
    <property type="term" value="F:manganese ion binding"/>
    <property type="evidence" value="ECO:0007669"/>
    <property type="project" value="InterPro"/>
</dbReference>
<dbReference type="AlphaFoldDB" id="A0A9E7BZF2"/>
<gene>
    <name evidence="6" type="primary">ywqE</name>
    <name evidence="6" type="ORF">DSM104329_00709</name>
</gene>
<organism evidence="6 7">
    <name type="scientific">Capillimicrobium parvum</name>
    <dbReference type="NCBI Taxonomy" id="2884022"/>
    <lineage>
        <taxon>Bacteria</taxon>
        <taxon>Bacillati</taxon>
        <taxon>Actinomycetota</taxon>
        <taxon>Thermoleophilia</taxon>
        <taxon>Solirubrobacterales</taxon>
        <taxon>Capillimicrobiaceae</taxon>
        <taxon>Capillimicrobium</taxon>
    </lineage>
</organism>
<comment type="catalytic activity">
    <reaction evidence="5">
        <text>O-phospho-L-tyrosyl-[protein] + H2O = L-tyrosyl-[protein] + phosphate</text>
        <dbReference type="Rhea" id="RHEA:10684"/>
        <dbReference type="Rhea" id="RHEA-COMP:10136"/>
        <dbReference type="Rhea" id="RHEA-COMP:20101"/>
        <dbReference type="ChEBI" id="CHEBI:15377"/>
        <dbReference type="ChEBI" id="CHEBI:43474"/>
        <dbReference type="ChEBI" id="CHEBI:46858"/>
        <dbReference type="ChEBI" id="CHEBI:61978"/>
        <dbReference type="EC" id="3.1.3.48"/>
    </reaction>
</comment>
<dbReference type="EMBL" id="CP087164">
    <property type="protein sequence ID" value="UGS34333.1"/>
    <property type="molecule type" value="Genomic_DNA"/>
</dbReference>
<evidence type="ECO:0000313" key="6">
    <source>
        <dbReference type="EMBL" id="UGS34333.1"/>
    </source>
</evidence>
<dbReference type="Pfam" id="PF19567">
    <property type="entry name" value="CpsB_CapC"/>
    <property type="match status" value="1"/>
</dbReference>
<dbReference type="PANTHER" id="PTHR39181:SF1">
    <property type="entry name" value="TYROSINE-PROTEIN PHOSPHATASE YWQE"/>
    <property type="match status" value="1"/>
</dbReference>
<evidence type="ECO:0000256" key="2">
    <source>
        <dbReference type="ARBA" id="ARBA00013064"/>
    </source>
</evidence>
<evidence type="ECO:0000256" key="5">
    <source>
        <dbReference type="ARBA" id="ARBA00051722"/>
    </source>
</evidence>
<dbReference type="InterPro" id="IPR016667">
    <property type="entry name" value="Caps_polysacc_synth_CpsB/CapC"/>
</dbReference>
<dbReference type="SUPFAM" id="SSF89550">
    <property type="entry name" value="PHP domain-like"/>
    <property type="match status" value="1"/>
</dbReference>
<reference evidence="6" key="1">
    <citation type="journal article" date="2022" name="Int. J. Syst. Evol. Microbiol.">
        <title>Pseudomonas aegrilactucae sp. nov. and Pseudomonas morbosilactucae sp. nov., pathogens causing bacterial rot of lettuce in Japan.</title>
        <authorList>
            <person name="Sawada H."/>
            <person name="Fujikawa T."/>
            <person name="Satou M."/>
        </authorList>
    </citation>
    <scope>NUCLEOTIDE SEQUENCE</scope>
    <source>
        <strain evidence="6">0166_1</strain>
    </source>
</reference>
<keyword evidence="3 6" id="KW-0378">Hydrolase</keyword>
<dbReference type="KEGG" id="sbae:DSM104329_00709"/>
<keyword evidence="7" id="KW-1185">Reference proteome</keyword>
<dbReference type="PANTHER" id="PTHR39181">
    <property type="entry name" value="TYROSINE-PROTEIN PHOSPHATASE YWQE"/>
    <property type="match status" value="1"/>
</dbReference>
<dbReference type="GO" id="GO:0004725">
    <property type="term" value="F:protein tyrosine phosphatase activity"/>
    <property type="evidence" value="ECO:0007669"/>
    <property type="project" value="UniProtKB-EC"/>
</dbReference>
<evidence type="ECO:0000256" key="1">
    <source>
        <dbReference type="ARBA" id="ARBA00005750"/>
    </source>
</evidence>
<sequence length="240" mass="24978">MIDLHCHILAGLDDGPADLDASLAMARAHADAGVRRVVATPHVTCSMPNDAPGIALAVAELELALAAEAIPLRVSRGAEIGLARAVELDDPALDALALAGGPWKLVEAPLRAGEDTAADFRRLQRRGHRLLIAHPERSPAFQGDPAVLTGLVAAGALVQVTAGALVGRFGAPVQRVARDFVHRGLVHVVASDAHDTTRRAPGLRAEIDAAGFGDRAEWLTRDVPAALVGERQLPAGLRAA</sequence>
<comment type="similarity">
    <text evidence="1">Belongs to the metallo-dependent hydrolases superfamily. CpsB/CapC family.</text>
</comment>
<dbReference type="EC" id="3.1.3.48" evidence="2"/>
<name>A0A9E7BZF2_9ACTN</name>
<accession>A0A9E7BZF2</accession>
<evidence type="ECO:0000313" key="7">
    <source>
        <dbReference type="Proteomes" id="UP001162834"/>
    </source>
</evidence>
<dbReference type="RefSeq" id="WP_259314016.1">
    <property type="nucleotide sequence ID" value="NZ_CP087164.1"/>
</dbReference>
<dbReference type="Proteomes" id="UP001162834">
    <property type="component" value="Chromosome"/>
</dbReference>
<evidence type="ECO:0000256" key="3">
    <source>
        <dbReference type="ARBA" id="ARBA00022801"/>
    </source>
</evidence>
<proteinExistence type="inferred from homology"/>
<evidence type="ECO:0000256" key="4">
    <source>
        <dbReference type="ARBA" id="ARBA00022912"/>
    </source>
</evidence>
<protein>
    <recommendedName>
        <fullName evidence="2">protein-tyrosine-phosphatase</fullName>
        <ecNumber evidence="2">3.1.3.48</ecNumber>
    </recommendedName>
</protein>